<organism evidence="2 3">
    <name type="scientific">Reticulomyxa filosa</name>
    <dbReference type="NCBI Taxonomy" id="46433"/>
    <lineage>
        <taxon>Eukaryota</taxon>
        <taxon>Sar</taxon>
        <taxon>Rhizaria</taxon>
        <taxon>Retaria</taxon>
        <taxon>Foraminifera</taxon>
        <taxon>Monothalamids</taxon>
        <taxon>Reticulomyxidae</taxon>
        <taxon>Reticulomyxa</taxon>
    </lineage>
</organism>
<accession>X6M0M1</accession>
<keyword evidence="3" id="KW-1185">Reference proteome</keyword>
<sequence>MKKFHLLITIFNWLLIMISISNSKILNNENNPKYLIDTNAYEHCYIDMSNITYTIIKDIPLHLPIKHTLHEKIKLKFHTITKIKCNGKRNIIFDMDLSLFEQLHDSDSNILYYNNNNI</sequence>
<evidence type="ECO:0000313" key="2">
    <source>
        <dbReference type="EMBL" id="ETO06947.1"/>
    </source>
</evidence>
<gene>
    <name evidence="2" type="ORF">RFI_30440</name>
</gene>
<evidence type="ECO:0000256" key="1">
    <source>
        <dbReference type="SAM" id="SignalP"/>
    </source>
</evidence>
<evidence type="ECO:0000313" key="3">
    <source>
        <dbReference type="Proteomes" id="UP000023152"/>
    </source>
</evidence>
<keyword evidence="1" id="KW-0732">Signal</keyword>
<dbReference type="AlphaFoldDB" id="X6M0M1"/>
<comment type="caution">
    <text evidence="2">The sequence shown here is derived from an EMBL/GenBank/DDBJ whole genome shotgun (WGS) entry which is preliminary data.</text>
</comment>
<feature type="chain" id="PRO_5004975350" evidence="1">
    <location>
        <begin position="24"/>
        <end position="118"/>
    </location>
</feature>
<feature type="signal peptide" evidence="1">
    <location>
        <begin position="1"/>
        <end position="23"/>
    </location>
</feature>
<dbReference type="Proteomes" id="UP000023152">
    <property type="component" value="Unassembled WGS sequence"/>
</dbReference>
<proteinExistence type="predicted"/>
<dbReference type="EMBL" id="ASPP01026661">
    <property type="protein sequence ID" value="ETO06947.1"/>
    <property type="molecule type" value="Genomic_DNA"/>
</dbReference>
<reference evidence="2 3" key="1">
    <citation type="journal article" date="2013" name="Curr. Biol.">
        <title>The Genome of the Foraminiferan Reticulomyxa filosa.</title>
        <authorList>
            <person name="Glockner G."/>
            <person name="Hulsmann N."/>
            <person name="Schleicher M."/>
            <person name="Noegel A.A."/>
            <person name="Eichinger L."/>
            <person name="Gallinger C."/>
            <person name="Pawlowski J."/>
            <person name="Sierra R."/>
            <person name="Euteneuer U."/>
            <person name="Pillet L."/>
            <person name="Moustafa A."/>
            <person name="Platzer M."/>
            <person name="Groth M."/>
            <person name="Szafranski K."/>
            <person name="Schliwa M."/>
        </authorList>
    </citation>
    <scope>NUCLEOTIDE SEQUENCE [LARGE SCALE GENOMIC DNA]</scope>
</reference>
<protein>
    <submittedName>
        <fullName evidence="2">Uncharacterized protein</fullName>
    </submittedName>
</protein>
<name>X6M0M1_RETFI</name>